<dbReference type="EMBL" id="JARQWQ010000179">
    <property type="protein sequence ID" value="KAK2547534.1"/>
    <property type="molecule type" value="Genomic_DNA"/>
</dbReference>
<sequence>MCNLCKSVDHKANVRPSSWAREPTGNSPPHEGVVSVADPVLNDADNHNTDDMFKDDNEEEDENEEQKLHVTFDTDDVFVAAPGIPLSTQLNTNSSNDDIFKEKVDKNPQETAADSPNLFLLDTRTTDSKTPNPGRKPAKLMEINIPLRNPTKPTLVAGKTAKKREC</sequence>
<name>A0AAD9URR7_ACRCE</name>
<reference evidence="2" key="2">
    <citation type="journal article" date="2023" name="Science">
        <title>Genomic signatures of disease resistance in endangered staghorn corals.</title>
        <authorList>
            <person name="Vollmer S.V."/>
            <person name="Selwyn J.D."/>
            <person name="Despard B.A."/>
            <person name="Roesel C.L."/>
        </authorList>
    </citation>
    <scope>NUCLEOTIDE SEQUENCE</scope>
    <source>
        <strain evidence="2">K2</strain>
    </source>
</reference>
<accession>A0AAD9URR7</accession>
<evidence type="ECO:0000313" key="2">
    <source>
        <dbReference type="EMBL" id="KAK2547534.1"/>
    </source>
</evidence>
<feature type="region of interest" description="Disordered" evidence="1">
    <location>
        <begin position="147"/>
        <end position="166"/>
    </location>
</feature>
<proteinExistence type="predicted"/>
<dbReference type="Proteomes" id="UP001249851">
    <property type="component" value="Unassembled WGS sequence"/>
</dbReference>
<comment type="caution">
    <text evidence="2">The sequence shown here is derived from an EMBL/GenBank/DDBJ whole genome shotgun (WGS) entry which is preliminary data.</text>
</comment>
<reference evidence="2" key="1">
    <citation type="journal article" date="2023" name="G3 (Bethesda)">
        <title>Whole genome assembly and annotation of the endangered Caribbean coral Acropora cervicornis.</title>
        <authorList>
            <person name="Selwyn J.D."/>
            <person name="Vollmer S.V."/>
        </authorList>
    </citation>
    <scope>NUCLEOTIDE SEQUENCE</scope>
    <source>
        <strain evidence="2">K2</strain>
    </source>
</reference>
<organism evidence="2 3">
    <name type="scientific">Acropora cervicornis</name>
    <name type="common">Staghorn coral</name>
    <dbReference type="NCBI Taxonomy" id="6130"/>
    <lineage>
        <taxon>Eukaryota</taxon>
        <taxon>Metazoa</taxon>
        <taxon>Cnidaria</taxon>
        <taxon>Anthozoa</taxon>
        <taxon>Hexacorallia</taxon>
        <taxon>Scleractinia</taxon>
        <taxon>Astrocoeniina</taxon>
        <taxon>Acroporidae</taxon>
        <taxon>Acropora</taxon>
    </lineage>
</organism>
<evidence type="ECO:0000313" key="3">
    <source>
        <dbReference type="Proteomes" id="UP001249851"/>
    </source>
</evidence>
<protein>
    <submittedName>
        <fullName evidence="2">Uncharacterized protein</fullName>
    </submittedName>
</protein>
<feature type="region of interest" description="Disordered" evidence="1">
    <location>
        <begin position="106"/>
        <end position="138"/>
    </location>
</feature>
<feature type="region of interest" description="Disordered" evidence="1">
    <location>
        <begin position="8"/>
        <end position="66"/>
    </location>
</feature>
<gene>
    <name evidence="2" type="ORF">P5673_032450</name>
</gene>
<keyword evidence="3" id="KW-1185">Reference proteome</keyword>
<dbReference type="AlphaFoldDB" id="A0AAD9URR7"/>
<evidence type="ECO:0000256" key="1">
    <source>
        <dbReference type="SAM" id="MobiDB-lite"/>
    </source>
</evidence>
<feature type="compositionally biased region" description="Basic and acidic residues" evidence="1">
    <location>
        <begin position="44"/>
        <end position="55"/>
    </location>
</feature>